<dbReference type="Gene3D" id="1.20.120.20">
    <property type="entry name" value="Apolipoprotein"/>
    <property type="match status" value="1"/>
</dbReference>
<comment type="caution">
    <text evidence="3">The sequence shown here is derived from an EMBL/GenBank/DDBJ whole genome shotgun (WGS) entry which is preliminary data.</text>
</comment>
<gene>
    <name evidence="3" type="ORF">IAC29_07810</name>
</gene>
<organism evidence="3 4">
    <name type="scientific">Candidatus Cryptobacteroides merdigallinarum</name>
    <dbReference type="NCBI Taxonomy" id="2840770"/>
    <lineage>
        <taxon>Bacteria</taxon>
        <taxon>Pseudomonadati</taxon>
        <taxon>Bacteroidota</taxon>
        <taxon>Bacteroidia</taxon>
        <taxon>Bacteroidales</taxon>
        <taxon>Candidatus Cryptobacteroides</taxon>
    </lineage>
</organism>
<feature type="coiled-coil region" evidence="1">
    <location>
        <begin position="328"/>
        <end position="355"/>
    </location>
</feature>
<protein>
    <submittedName>
        <fullName evidence="3">Uncharacterized protein</fullName>
    </submittedName>
</protein>
<dbReference type="Proteomes" id="UP000810252">
    <property type="component" value="Unassembled WGS sequence"/>
</dbReference>
<reference evidence="3" key="1">
    <citation type="submission" date="2020-10" db="EMBL/GenBank/DDBJ databases">
        <authorList>
            <person name="Gilroy R."/>
        </authorList>
    </citation>
    <scope>NUCLEOTIDE SEQUENCE</scope>
    <source>
        <strain evidence="3">20514</strain>
    </source>
</reference>
<dbReference type="AlphaFoldDB" id="A0A9D9HFV2"/>
<evidence type="ECO:0000313" key="4">
    <source>
        <dbReference type="Proteomes" id="UP000810252"/>
    </source>
</evidence>
<dbReference type="EMBL" id="JADIMQ010000112">
    <property type="protein sequence ID" value="MBO8449159.1"/>
    <property type="molecule type" value="Genomic_DNA"/>
</dbReference>
<name>A0A9D9HFV2_9BACT</name>
<proteinExistence type="predicted"/>
<feature type="compositionally biased region" description="Basic and acidic residues" evidence="2">
    <location>
        <begin position="462"/>
        <end position="498"/>
    </location>
</feature>
<feature type="region of interest" description="Disordered" evidence="2">
    <location>
        <begin position="462"/>
        <end position="504"/>
    </location>
</feature>
<sequence>MSRDIKGTSLNELNDGLERAIRRVKNQLEKSIARSQQEAVRQSVLISGENIRRIREELNSRVSRVSQDLGTRIEDVQRQLGAKIDRQAQELAARLQDIDRRHSRDILDLSNSVNDAMNEQNKRMTAEFSRIDRNIGVLSRGLQSVADGMKTLAADADARFRQQGSAISELQGRVRGLLEKQAEDTNSKLLAAGAALALLDAVRERTDVEKFAPREMLDRVALKEKRLKALKDNPDSCTISDANDLIDEVIVMENEATRRRCEWEPLHNAALSAAVAVLKLLEEAETIKVPSLYDESTEEELKADYWTHGAYRKTLDEIRSLKDEIENMPVDKARLKELQERAGELQREAEKIIVEASELGVLSEQRVIISNDVLNAMVRQGWELKEDPDFLGGEDESDWREGTFAVLARPGTGEEVSILVLPEEKDGRKGNQIIFHRNDDRNESAGAFRSRMEEIKREIEKSGYRLGELREPEHGDGKVEQLRRPADMRRKGASDKLRKTLSTR</sequence>
<evidence type="ECO:0000256" key="1">
    <source>
        <dbReference type="SAM" id="Coils"/>
    </source>
</evidence>
<evidence type="ECO:0000256" key="2">
    <source>
        <dbReference type="SAM" id="MobiDB-lite"/>
    </source>
</evidence>
<accession>A0A9D9HFV2</accession>
<evidence type="ECO:0000313" key="3">
    <source>
        <dbReference type="EMBL" id="MBO8449159.1"/>
    </source>
</evidence>
<keyword evidence="1" id="KW-0175">Coiled coil</keyword>
<reference evidence="3" key="2">
    <citation type="journal article" date="2021" name="PeerJ">
        <title>Extensive microbial diversity within the chicken gut microbiome revealed by metagenomics and culture.</title>
        <authorList>
            <person name="Gilroy R."/>
            <person name="Ravi A."/>
            <person name="Getino M."/>
            <person name="Pursley I."/>
            <person name="Horton D.L."/>
            <person name="Alikhan N.F."/>
            <person name="Baker D."/>
            <person name="Gharbi K."/>
            <person name="Hall N."/>
            <person name="Watson M."/>
            <person name="Adriaenssens E.M."/>
            <person name="Foster-Nyarko E."/>
            <person name="Jarju S."/>
            <person name="Secka A."/>
            <person name="Antonio M."/>
            <person name="Oren A."/>
            <person name="Chaudhuri R.R."/>
            <person name="La Ragione R."/>
            <person name="Hildebrand F."/>
            <person name="Pallen M.J."/>
        </authorList>
    </citation>
    <scope>NUCLEOTIDE SEQUENCE</scope>
    <source>
        <strain evidence="3">20514</strain>
    </source>
</reference>